<feature type="domain" description="HTH lysR-type" evidence="5">
    <location>
        <begin position="5"/>
        <end position="62"/>
    </location>
</feature>
<evidence type="ECO:0000313" key="7">
    <source>
        <dbReference type="Proteomes" id="UP000054851"/>
    </source>
</evidence>
<dbReference type="InterPro" id="IPR005119">
    <property type="entry name" value="LysR_subst-bd"/>
</dbReference>
<keyword evidence="7" id="KW-1185">Reference proteome</keyword>
<organism evidence="6 7">
    <name type="scientific">Caballeronia hypogeia</name>
    <dbReference type="NCBI Taxonomy" id="1777140"/>
    <lineage>
        <taxon>Bacteria</taxon>
        <taxon>Pseudomonadati</taxon>
        <taxon>Pseudomonadota</taxon>
        <taxon>Betaproteobacteria</taxon>
        <taxon>Burkholderiales</taxon>
        <taxon>Burkholderiaceae</taxon>
        <taxon>Caballeronia</taxon>
    </lineage>
</organism>
<dbReference type="OrthoDB" id="5526340at2"/>
<evidence type="ECO:0000313" key="6">
    <source>
        <dbReference type="EMBL" id="SAK53752.1"/>
    </source>
</evidence>
<dbReference type="RefSeq" id="WP_061167274.1">
    <property type="nucleotide sequence ID" value="NZ_FCOA02000004.1"/>
</dbReference>
<proteinExistence type="inferred from homology"/>
<evidence type="ECO:0000256" key="4">
    <source>
        <dbReference type="ARBA" id="ARBA00023163"/>
    </source>
</evidence>
<keyword evidence="4" id="KW-0804">Transcription</keyword>
<dbReference type="PANTHER" id="PTHR30537:SF74">
    <property type="entry name" value="HTH-TYPE TRANSCRIPTIONAL REGULATOR TRPI"/>
    <property type="match status" value="1"/>
</dbReference>
<reference evidence="6" key="1">
    <citation type="submission" date="2016-01" db="EMBL/GenBank/DDBJ databases">
        <authorList>
            <person name="Peeters C."/>
        </authorList>
    </citation>
    <scope>NUCLEOTIDE SEQUENCE</scope>
    <source>
        <strain evidence="6">LMG 29322</strain>
    </source>
</reference>
<dbReference type="Proteomes" id="UP000054851">
    <property type="component" value="Unassembled WGS sequence"/>
</dbReference>
<keyword evidence="3 6" id="KW-0238">DNA-binding</keyword>
<evidence type="ECO:0000256" key="3">
    <source>
        <dbReference type="ARBA" id="ARBA00023125"/>
    </source>
</evidence>
<dbReference type="EMBL" id="FCOA02000004">
    <property type="protein sequence ID" value="SAK53752.1"/>
    <property type="molecule type" value="Genomic_DNA"/>
</dbReference>
<dbReference type="AlphaFoldDB" id="A0A158A7E1"/>
<dbReference type="InterPro" id="IPR000847">
    <property type="entry name" value="LysR_HTH_N"/>
</dbReference>
<dbReference type="Pfam" id="PF03466">
    <property type="entry name" value="LysR_substrate"/>
    <property type="match status" value="1"/>
</dbReference>
<dbReference type="SUPFAM" id="SSF53850">
    <property type="entry name" value="Periplasmic binding protein-like II"/>
    <property type="match status" value="1"/>
</dbReference>
<protein>
    <submittedName>
        <fullName evidence="6">DNA-binding transcriptional activator GcvA</fullName>
    </submittedName>
</protein>
<dbReference type="STRING" id="1777140.AWB79_02054"/>
<dbReference type="Pfam" id="PF00126">
    <property type="entry name" value="HTH_1"/>
    <property type="match status" value="1"/>
</dbReference>
<comment type="similarity">
    <text evidence="1">Belongs to the LysR transcriptional regulatory family.</text>
</comment>
<dbReference type="GO" id="GO:0043565">
    <property type="term" value="F:sequence-specific DNA binding"/>
    <property type="evidence" value="ECO:0007669"/>
    <property type="project" value="TreeGrafter"/>
</dbReference>
<keyword evidence="2" id="KW-0805">Transcription regulation</keyword>
<dbReference type="PROSITE" id="PS50931">
    <property type="entry name" value="HTH_LYSR"/>
    <property type="match status" value="1"/>
</dbReference>
<comment type="caution">
    <text evidence="6">The sequence shown here is derived from an EMBL/GenBank/DDBJ whole genome shotgun (WGS) entry which is preliminary data.</text>
</comment>
<dbReference type="InterPro" id="IPR036390">
    <property type="entry name" value="WH_DNA-bd_sf"/>
</dbReference>
<gene>
    <name evidence="6" type="ORF">AWB79_02054</name>
</gene>
<dbReference type="PANTHER" id="PTHR30537">
    <property type="entry name" value="HTH-TYPE TRANSCRIPTIONAL REGULATOR"/>
    <property type="match status" value="1"/>
</dbReference>
<dbReference type="SUPFAM" id="SSF46785">
    <property type="entry name" value="Winged helix' DNA-binding domain"/>
    <property type="match status" value="1"/>
</dbReference>
<evidence type="ECO:0000256" key="2">
    <source>
        <dbReference type="ARBA" id="ARBA00023015"/>
    </source>
</evidence>
<evidence type="ECO:0000259" key="5">
    <source>
        <dbReference type="PROSITE" id="PS50931"/>
    </source>
</evidence>
<sequence length="324" mass="35837">MQTLPPLRALQVFEAVGRCGGVTEAARRLGISAGAVSQQMKLLEDTLGVHLMQKDGKRLRLTAAGARYHESCAVAFESLRVAHAEIERTKNARNLSLSALPSLLSKWLAARVIAWQQQHPELSVYLDGTHTEPSPEGYEIDFRVSYGDRVADVNNAVELFRDCVVPVCSPHLVRADAPLATPADILAYPLIAVDWLPKFASPPSWRDWFRAIGVEEADIARVNDSRQVHSLSSVAIQAAIDGHGFVLAQSSMVCDDLAAGRLVMPFAQGLALPWPYFLTWRPNTFDKAHCRSFHRWLLTQAKEQQRLNDQLLRVIGGTGEPVDM</sequence>
<evidence type="ECO:0000256" key="1">
    <source>
        <dbReference type="ARBA" id="ARBA00009437"/>
    </source>
</evidence>
<dbReference type="Gene3D" id="3.40.190.10">
    <property type="entry name" value="Periplasmic binding protein-like II"/>
    <property type="match status" value="2"/>
</dbReference>
<accession>A0A158A7E1</accession>
<dbReference type="InterPro" id="IPR036388">
    <property type="entry name" value="WH-like_DNA-bd_sf"/>
</dbReference>
<dbReference type="GO" id="GO:0003700">
    <property type="term" value="F:DNA-binding transcription factor activity"/>
    <property type="evidence" value="ECO:0007669"/>
    <property type="project" value="InterPro"/>
</dbReference>
<dbReference type="InterPro" id="IPR058163">
    <property type="entry name" value="LysR-type_TF_proteobact-type"/>
</dbReference>
<name>A0A158A7E1_9BURK</name>
<dbReference type="GO" id="GO:0006351">
    <property type="term" value="P:DNA-templated transcription"/>
    <property type="evidence" value="ECO:0007669"/>
    <property type="project" value="TreeGrafter"/>
</dbReference>
<dbReference type="Gene3D" id="1.10.10.10">
    <property type="entry name" value="Winged helix-like DNA-binding domain superfamily/Winged helix DNA-binding domain"/>
    <property type="match status" value="1"/>
</dbReference>